<dbReference type="PANTHER" id="PTHR24305">
    <property type="entry name" value="CYTOCHROME P450"/>
    <property type="match status" value="1"/>
</dbReference>
<comment type="cofactor">
    <cofactor evidence="1 8">
        <name>heme</name>
        <dbReference type="ChEBI" id="CHEBI:30413"/>
    </cofactor>
</comment>
<dbReference type="STRING" id="69771.A0A1V6PC23"/>
<evidence type="ECO:0000313" key="12">
    <source>
        <dbReference type="Proteomes" id="UP000191522"/>
    </source>
</evidence>
<dbReference type="Pfam" id="PF00067">
    <property type="entry name" value="p450"/>
    <property type="match status" value="1"/>
</dbReference>
<dbReference type="InterPro" id="IPR050121">
    <property type="entry name" value="Cytochrome_P450_monoxygenase"/>
</dbReference>
<keyword evidence="7 9" id="KW-0503">Monooxygenase</keyword>
<sequence length="504" mass="58238">MHSQIFVLLPILFVALQLLCRLSRALSSPLKDIPGPFWARFTTLWYFKRVQRGSFEHDNISLHQKYGPVVRVAPNQYSISEPAAIKTVYGTGSRYAKSAWYDAWKHPAQWTVFSDRNIKRHADTRKRFTNLYSMSSLVHYEGFVDHCADLFVQRLDEFADKKQSLNLGHWFQCYAFDVIGNITFGERFGFLDQGHDIDGAMDALQKLLMYSTLVGIYPEWHPRLFGPLSRFKRSGAGGRAYIANFVREKIRLHELGKTDSEAADESLQNQDFVDKMIHARDKDPEKVTDYHLFIMGQSNVAAGSDTTAISLSSMMWYIMHNPEVLRKLRGEIDEFTLQGKCSAKVTFKETQEMPYFQAVMKEALRMHSATGLPMWRVVPVGGAELNGRFFPEGTEVGVNTWVAHYDERVFPDAKAFRPERWLETESSPEQLKEMNQMYMPFGLGSRTCIGKHISILEMSKLIPRLVKDYDFTPLRKTWTTENYWFVKPTDFEAHVQKRQQASLE</sequence>
<dbReference type="EMBL" id="MDYL01000011">
    <property type="protein sequence ID" value="OQD74277.1"/>
    <property type="molecule type" value="Genomic_DNA"/>
</dbReference>
<keyword evidence="4 8" id="KW-0479">Metal-binding</keyword>
<keyword evidence="3 8" id="KW-0349">Heme</keyword>
<feature type="chain" id="PRO_5013184129" evidence="10">
    <location>
        <begin position="26"/>
        <end position="504"/>
    </location>
</feature>
<dbReference type="GO" id="GO:0016705">
    <property type="term" value="F:oxidoreductase activity, acting on paired donors, with incorporation or reduction of molecular oxygen"/>
    <property type="evidence" value="ECO:0007669"/>
    <property type="project" value="InterPro"/>
</dbReference>
<evidence type="ECO:0000256" key="1">
    <source>
        <dbReference type="ARBA" id="ARBA00001971"/>
    </source>
</evidence>
<keyword evidence="5 9" id="KW-0560">Oxidoreductase</keyword>
<dbReference type="SUPFAM" id="SSF48264">
    <property type="entry name" value="Cytochrome P450"/>
    <property type="match status" value="1"/>
</dbReference>
<feature type="signal peptide" evidence="10">
    <location>
        <begin position="1"/>
        <end position="25"/>
    </location>
</feature>
<dbReference type="PRINTS" id="PR00385">
    <property type="entry name" value="P450"/>
</dbReference>
<dbReference type="PROSITE" id="PS00086">
    <property type="entry name" value="CYTOCHROME_P450"/>
    <property type="match status" value="1"/>
</dbReference>
<protein>
    <submittedName>
        <fullName evidence="11">Uncharacterized protein</fullName>
    </submittedName>
</protein>
<keyword evidence="6 8" id="KW-0408">Iron</keyword>
<dbReference type="OrthoDB" id="3934656at2759"/>
<evidence type="ECO:0000256" key="4">
    <source>
        <dbReference type="ARBA" id="ARBA00022723"/>
    </source>
</evidence>
<keyword evidence="10" id="KW-0732">Signal</keyword>
<dbReference type="PANTHER" id="PTHR24305:SF188">
    <property type="entry name" value="P450, PUTATIVE (EUROFUNG)-RELATED"/>
    <property type="match status" value="1"/>
</dbReference>
<gene>
    <name evidence="11" type="ORF">PENDEC_c011G00322</name>
</gene>
<dbReference type="GO" id="GO:0043386">
    <property type="term" value="P:mycotoxin biosynthetic process"/>
    <property type="evidence" value="ECO:0007669"/>
    <property type="project" value="UniProtKB-ARBA"/>
</dbReference>
<proteinExistence type="inferred from homology"/>
<dbReference type="PRINTS" id="PR00463">
    <property type="entry name" value="EP450I"/>
</dbReference>
<evidence type="ECO:0000313" key="11">
    <source>
        <dbReference type="EMBL" id="OQD74277.1"/>
    </source>
</evidence>
<evidence type="ECO:0000256" key="5">
    <source>
        <dbReference type="ARBA" id="ARBA00023002"/>
    </source>
</evidence>
<dbReference type="Gene3D" id="1.10.630.10">
    <property type="entry name" value="Cytochrome P450"/>
    <property type="match status" value="1"/>
</dbReference>
<accession>A0A1V6PC23</accession>
<dbReference type="CDD" id="cd11060">
    <property type="entry name" value="CYP57A1-like"/>
    <property type="match status" value="1"/>
</dbReference>
<feature type="binding site" description="axial binding residue" evidence="8">
    <location>
        <position position="448"/>
    </location>
    <ligand>
        <name>heme</name>
        <dbReference type="ChEBI" id="CHEBI:30413"/>
    </ligand>
    <ligandPart>
        <name>Fe</name>
        <dbReference type="ChEBI" id="CHEBI:18248"/>
    </ligandPart>
</feature>
<reference evidence="12" key="1">
    <citation type="journal article" date="2017" name="Nat. Microbiol.">
        <title>Global analysis of biosynthetic gene clusters reveals vast potential of secondary metabolite production in Penicillium species.</title>
        <authorList>
            <person name="Nielsen J.C."/>
            <person name="Grijseels S."/>
            <person name="Prigent S."/>
            <person name="Ji B."/>
            <person name="Dainat J."/>
            <person name="Nielsen K.F."/>
            <person name="Frisvad J.C."/>
            <person name="Workman M."/>
            <person name="Nielsen J."/>
        </authorList>
    </citation>
    <scope>NUCLEOTIDE SEQUENCE [LARGE SCALE GENOMIC DNA]</scope>
    <source>
        <strain evidence="12">IBT 11843</strain>
    </source>
</reference>
<dbReference type="GO" id="GO:0005506">
    <property type="term" value="F:iron ion binding"/>
    <property type="evidence" value="ECO:0007669"/>
    <property type="project" value="InterPro"/>
</dbReference>
<dbReference type="FunFam" id="1.10.630.10:FF:000050">
    <property type="entry name" value="Cytochrome P450 monooxygenase"/>
    <property type="match status" value="1"/>
</dbReference>
<evidence type="ECO:0000256" key="10">
    <source>
        <dbReference type="SAM" id="SignalP"/>
    </source>
</evidence>
<evidence type="ECO:0000256" key="2">
    <source>
        <dbReference type="ARBA" id="ARBA00010617"/>
    </source>
</evidence>
<dbReference type="InterPro" id="IPR036396">
    <property type="entry name" value="Cyt_P450_sf"/>
</dbReference>
<dbReference type="GO" id="GO:0004497">
    <property type="term" value="F:monooxygenase activity"/>
    <property type="evidence" value="ECO:0007669"/>
    <property type="project" value="UniProtKB-KW"/>
</dbReference>
<dbReference type="Proteomes" id="UP000191522">
    <property type="component" value="Unassembled WGS sequence"/>
</dbReference>
<dbReference type="InterPro" id="IPR002401">
    <property type="entry name" value="Cyt_P450_E_grp-I"/>
</dbReference>
<name>A0A1V6PC23_PENDC</name>
<dbReference type="AlphaFoldDB" id="A0A1V6PC23"/>
<keyword evidence="12" id="KW-1185">Reference proteome</keyword>
<evidence type="ECO:0000256" key="3">
    <source>
        <dbReference type="ARBA" id="ARBA00022617"/>
    </source>
</evidence>
<dbReference type="OMA" id="WSTENYW"/>
<evidence type="ECO:0000256" key="8">
    <source>
        <dbReference type="PIRSR" id="PIRSR602401-1"/>
    </source>
</evidence>
<organism evidence="11 12">
    <name type="scientific">Penicillium decumbens</name>
    <dbReference type="NCBI Taxonomy" id="69771"/>
    <lineage>
        <taxon>Eukaryota</taxon>
        <taxon>Fungi</taxon>
        <taxon>Dikarya</taxon>
        <taxon>Ascomycota</taxon>
        <taxon>Pezizomycotina</taxon>
        <taxon>Eurotiomycetes</taxon>
        <taxon>Eurotiomycetidae</taxon>
        <taxon>Eurotiales</taxon>
        <taxon>Aspergillaceae</taxon>
        <taxon>Penicillium</taxon>
    </lineage>
</organism>
<dbReference type="InterPro" id="IPR001128">
    <property type="entry name" value="Cyt_P450"/>
</dbReference>
<evidence type="ECO:0000256" key="7">
    <source>
        <dbReference type="ARBA" id="ARBA00023033"/>
    </source>
</evidence>
<evidence type="ECO:0000256" key="6">
    <source>
        <dbReference type="ARBA" id="ARBA00023004"/>
    </source>
</evidence>
<comment type="caution">
    <text evidence="11">The sequence shown here is derived from an EMBL/GenBank/DDBJ whole genome shotgun (WGS) entry which is preliminary data.</text>
</comment>
<dbReference type="InterPro" id="IPR017972">
    <property type="entry name" value="Cyt_P450_CS"/>
</dbReference>
<evidence type="ECO:0000256" key="9">
    <source>
        <dbReference type="RuleBase" id="RU000461"/>
    </source>
</evidence>
<comment type="similarity">
    <text evidence="2 9">Belongs to the cytochrome P450 family.</text>
</comment>
<dbReference type="GO" id="GO:0020037">
    <property type="term" value="F:heme binding"/>
    <property type="evidence" value="ECO:0007669"/>
    <property type="project" value="InterPro"/>
</dbReference>